<feature type="compositionally biased region" description="Polar residues" evidence="1">
    <location>
        <begin position="532"/>
        <end position="553"/>
    </location>
</feature>
<name>A0A8J5C5X8_ZINOF</name>
<gene>
    <name evidence="2" type="ORF">ZIOFF_067110</name>
</gene>
<protein>
    <submittedName>
        <fullName evidence="2">Uncharacterized protein</fullName>
    </submittedName>
</protein>
<evidence type="ECO:0000313" key="3">
    <source>
        <dbReference type="Proteomes" id="UP000734854"/>
    </source>
</evidence>
<sequence length="945" mass="104231">MTVVTSPLYQQLGLFFFSHLSGPASLGSAGDLLSFGSNSARRKPAHAVNPEEPSARARPSSPTFASARDFRNPLFFLLFFRGQKRRHLEFPHLDVRGVAMFNDSDTIDDFLSPTETTTGRQLGKFRPKARAKTVKVVSASTKTSDVARDVSASLEPVALDSHSELETEQAHLQPCTSSGSIENLCQDESTSLSLNTSNDDPLKLTEVMFNDLDSVDDFLCPMETTKEQQLGNFRPKVRAKTAKVVSASTKTSDDAQHVSAPLESIAHDAHSELQTDTTCFQSCMSSCSTVSCQHKSMPESVQQPEDMQTELVASQGKHADNVQLNEGNFCQDENTSITLNTSDDVPLKIVGIEEITDNIDHGTIVSEQSIMSDVMLRPLEVLMPDDDLHPSSSDLQEVEIEALCGLESLDNLSVHHGSKMEVGKVSKFKPKVTKLPSKKATIKSVSFILPDASCSAIPVESISAMDTSSIQATIHDPTDNSLHTSDTASDWNGEHQVDYARIGEENNGENELPRVPKGIDVMSEFQFIEEPNPQNLERTTSENDTNAGATISTRKLRKRTVKSRAGNLEGTIDGDCGAEIDESQSNDGQEDENMPKPKSASRKRKGQTTEGPKPAKRGKKVSSITDSSVVESSKKKFPQCTRRKRRQVNKILLQTPEEEIDRRQICIKDLIMLTEAKERISTKEPTATGNLFSNQSSLDDNGLFGDDEEMSRSGGVTNYPNEPTTKKLNYHSYSNRLPTVRWSKSETQLLYEHLLQPQQELTYHYDPITFSILSGSDNLGDGAFRAFVQDVGSVTPPSALASIFSQALDVATASCVQRVGGDGDADEGQREYWRAEDEADRHKGAEDGTRGHQTMLVLDFSHVMQVIKMVQEKAETSAKEETNDDQENASQCNVDTNEKELEGIADEGDDYGGKDEDAGYPDFDEHEWDSCTYRCEKEEDSIRDF</sequence>
<evidence type="ECO:0000313" key="2">
    <source>
        <dbReference type="EMBL" id="KAG6473197.1"/>
    </source>
</evidence>
<proteinExistence type="predicted"/>
<feature type="compositionally biased region" description="Acidic residues" evidence="1">
    <location>
        <begin position="576"/>
        <end position="592"/>
    </location>
</feature>
<dbReference type="EMBL" id="JACMSC010000019">
    <property type="protein sequence ID" value="KAG6473197.1"/>
    <property type="molecule type" value="Genomic_DNA"/>
</dbReference>
<dbReference type="Proteomes" id="UP000734854">
    <property type="component" value="Unassembled WGS sequence"/>
</dbReference>
<reference evidence="2 3" key="1">
    <citation type="submission" date="2020-08" db="EMBL/GenBank/DDBJ databases">
        <title>Plant Genome Project.</title>
        <authorList>
            <person name="Zhang R.-G."/>
        </authorList>
    </citation>
    <scope>NUCLEOTIDE SEQUENCE [LARGE SCALE GENOMIC DNA]</scope>
    <source>
        <tissue evidence="2">Rhizome</tissue>
    </source>
</reference>
<keyword evidence="3" id="KW-1185">Reference proteome</keyword>
<accession>A0A8J5C5X8</accession>
<dbReference type="AlphaFoldDB" id="A0A8J5C5X8"/>
<feature type="compositionally biased region" description="Low complexity" evidence="1">
    <location>
        <begin position="621"/>
        <end position="631"/>
    </location>
</feature>
<feature type="region of interest" description="Disordered" evidence="1">
    <location>
        <begin position="530"/>
        <end position="642"/>
    </location>
</feature>
<evidence type="ECO:0000256" key="1">
    <source>
        <dbReference type="SAM" id="MobiDB-lite"/>
    </source>
</evidence>
<comment type="caution">
    <text evidence="2">The sequence shown here is derived from an EMBL/GenBank/DDBJ whole genome shotgun (WGS) entry which is preliminary data.</text>
</comment>
<organism evidence="2 3">
    <name type="scientific">Zingiber officinale</name>
    <name type="common">Ginger</name>
    <name type="synonym">Amomum zingiber</name>
    <dbReference type="NCBI Taxonomy" id="94328"/>
    <lineage>
        <taxon>Eukaryota</taxon>
        <taxon>Viridiplantae</taxon>
        <taxon>Streptophyta</taxon>
        <taxon>Embryophyta</taxon>
        <taxon>Tracheophyta</taxon>
        <taxon>Spermatophyta</taxon>
        <taxon>Magnoliopsida</taxon>
        <taxon>Liliopsida</taxon>
        <taxon>Zingiberales</taxon>
        <taxon>Zingiberaceae</taxon>
        <taxon>Zingiber</taxon>
    </lineage>
</organism>
<feature type="region of interest" description="Disordered" evidence="1">
    <location>
        <begin position="874"/>
        <end position="925"/>
    </location>
</feature>
<feature type="region of interest" description="Disordered" evidence="1">
    <location>
        <begin position="43"/>
        <end position="64"/>
    </location>
</feature>